<organism evidence="6 7">
    <name type="scientific">Congregibacter brevis</name>
    <dbReference type="NCBI Taxonomy" id="3081201"/>
    <lineage>
        <taxon>Bacteria</taxon>
        <taxon>Pseudomonadati</taxon>
        <taxon>Pseudomonadota</taxon>
        <taxon>Gammaproteobacteria</taxon>
        <taxon>Cellvibrionales</taxon>
        <taxon>Halieaceae</taxon>
        <taxon>Congregibacter</taxon>
    </lineage>
</organism>
<evidence type="ECO:0000256" key="1">
    <source>
        <dbReference type="ARBA" id="ARBA00022679"/>
    </source>
</evidence>
<dbReference type="Gene3D" id="1.10.510.10">
    <property type="entry name" value="Transferase(Phosphotransferase) domain 1"/>
    <property type="match status" value="1"/>
</dbReference>
<dbReference type="EC" id="2.7.11.1" evidence="6"/>
<dbReference type="PROSITE" id="PS00108">
    <property type="entry name" value="PROTEIN_KINASE_ST"/>
    <property type="match status" value="1"/>
</dbReference>
<dbReference type="SUPFAM" id="SSF56112">
    <property type="entry name" value="Protein kinase-like (PK-like)"/>
    <property type="match status" value="1"/>
</dbReference>
<evidence type="ECO:0000256" key="2">
    <source>
        <dbReference type="ARBA" id="ARBA00022741"/>
    </source>
</evidence>
<keyword evidence="7" id="KW-1185">Reference proteome</keyword>
<dbReference type="EMBL" id="CP136865">
    <property type="protein sequence ID" value="WOJ98400.1"/>
    <property type="molecule type" value="Genomic_DNA"/>
</dbReference>
<reference evidence="6 7" key="1">
    <citation type="submission" date="2023-10" db="EMBL/GenBank/DDBJ databases">
        <title>Two novel species belonging to the OM43/NOR5 clade.</title>
        <authorList>
            <person name="Park M."/>
        </authorList>
    </citation>
    <scope>NUCLEOTIDE SEQUENCE [LARGE SCALE GENOMIC DNA]</scope>
    <source>
        <strain evidence="6 7">IMCC45268</strain>
    </source>
</reference>
<name>A0ABZ0IJC6_9GAMM</name>
<dbReference type="InterPro" id="IPR000719">
    <property type="entry name" value="Prot_kinase_dom"/>
</dbReference>
<feature type="domain" description="Protein kinase" evidence="5">
    <location>
        <begin position="8"/>
        <end position="264"/>
    </location>
</feature>
<dbReference type="GO" id="GO:0004674">
    <property type="term" value="F:protein serine/threonine kinase activity"/>
    <property type="evidence" value="ECO:0007669"/>
    <property type="project" value="UniProtKB-EC"/>
</dbReference>
<dbReference type="Proteomes" id="UP001626549">
    <property type="component" value="Chromosome"/>
</dbReference>
<dbReference type="RefSeq" id="WP_407329766.1">
    <property type="nucleotide sequence ID" value="NZ_CP136865.1"/>
</dbReference>
<dbReference type="InterPro" id="IPR011009">
    <property type="entry name" value="Kinase-like_dom_sf"/>
</dbReference>
<dbReference type="SMART" id="SM00220">
    <property type="entry name" value="S_TKc"/>
    <property type="match status" value="1"/>
</dbReference>
<keyword evidence="4" id="KW-0067">ATP-binding</keyword>
<dbReference type="Pfam" id="PF00069">
    <property type="entry name" value="Pkinase"/>
    <property type="match status" value="1"/>
</dbReference>
<evidence type="ECO:0000259" key="5">
    <source>
        <dbReference type="PROSITE" id="PS50011"/>
    </source>
</evidence>
<dbReference type="PANTHER" id="PTHR43289">
    <property type="entry name" value="MITOGEN-ACTIVATED PROTEIN KINASE KINASE KINASE 20-RELATED"/>
    <property type="match status" value="1"/>
</dbReference>
<dbReference type="InterPro" id="IPR008271">
    <property type="entry name" value="Ser/Thr_kinase_AS"/>
</dbReference>
<keyword evidence="3 6" id="KW-0418">Kinase</keyword>
<evidence type="ECO:0000313" key="6">
    <source>
        <dbReference type="EMBL" id="WOJ98400.1"/>
    </source>
</evidence>
<evidence type="ECO:0000313" key="7">
    <source>
        <dbReference type="Proteomes" id="UP001626549"/>
    </source>
</evidence>
<accession>A0ABZ0IJC6</accession>
<evidence type="ECO:0000256" key="3">
    <source>
        <dbReference type="ARBA" id="ARBA00022777"/>
    </source>
</evidence>
<sequence length="468" mass="50857">MIRGLSQYRVLGRLGHGGQGEVYLALDTRLKRRVCIKLYYLSGSMAARRRAVLEARHLMLVESPQTVTIYDVVSAGGSVALVFQYIPGCTLEELLALEGRLSPENAMAVLTDLAAALAALRQSGLVHGDIKPANVLIDVQGRTVLTDFGSSLLAGEQWSSYSHESISPEQSRGEPAVLLSDFYALGLLMYRMLYGEHPFYDGGALDVRRMRGGLEAAPVLADLSPLAMQSIEKLLLSLLASRSDARPQSTFDLRERLREVRSRLPAPNLAEIAPQMKLQEPALGVANVRLPRKLVRLPVWQQGQAWLFSYWSRGSLGARGLIVAVGLAPIALVTLAWLAPGPCLALPMPQINIGANARMTAMNERDLRVLLSTLVKEASEDIVVLGAGPADDSYYTATPAGLHNSCIPQQSLSLRVDCEAGRCLLQLRSEKGALSQEGQLSVSQTASVLQLKQSLSQLLREQIGFLRS</sequence>
<proteinExistence type="predicted"/>
<dbReference type="CDD" id="cd14014">
    <property type="entry name" value="STKc_PknB_like"/>
    <property type="match status" value="1"/>
</dbReference>
<evidence type="ECO:0000256" key="4">
    <source>
        <dbReference type="ARBA" id="ARBA00022840"/>
    </source>
</evidence>
<dbReference type="Gene3D" id="3.30.200.20">
    <property type="entry name" value="Phosphorylase Kinase, domain 1"/>
    <property type="match status" value="1"/>
</dbReference>
<dbReference type="PANTHER" id="PTHR43289:SF34">
    <property type="entry name" value="SERINE_THREONINE-PROTEIN KINASE YBDM-RELATED"/>
    <property type="match status" value="1"/>
</dbReference>
<gene>
    <name evidence="6" type="ORF">R0137_07475</name>
</gene>
<dbReference type="PROSITE" id="PS50011">
    <property type="entry name" value="PROTEIN_KINASE_DOM"/>
    <property type="match status" value="1"/>
</dbReference>
<keyword evidence="2" id="KW-0547">Nucleotide-binding</keyword>
<keyword evidence="1 6" id="KW-0808">Transferase</keyword>
<protein>
    <submittedName>
        <fullName evidence="6">Serine/threonine-protein kinase</fullName>
        <ecNumber evidence="6">2.7.11.1</ecNumber>
    </submittedName>
</protein>